<dbReference type="PANTHER" id="PTHR30367">
    <property type="entry name" value="P-HYDROXYBENZOIC ACID EFFLUX PUMP SUBUNIT AAEA-RELATED"/>
    <property type="match status" value="1"/>
</dbReference>
<feature type="domain" description="Multidrug resistance protein MdtA-like barrel-sandwich hybrid" evidence="2">
    <location>
        <begin position="46"/>
        <end position="224"/>
    </location>
</feature>
<organism evidence="3 4">
    <name type="scientific">Shewanella pneumatophori</name>
    <dbReference type="NCBI Taxonomy" id="314092"/>
    <lineage>
        <taxon>Bacteria</taxon>
        <taxon>Pseudomonadati</taxon>
        <taxon>Pseudomonadota</taxon>
        <taxon>Gammaproteobacteria</taxon>
        <taxon>Alteromonadales</taxon>
        <taxon>Shewanellaceae</taxon>
        <taxon>Shewanella</taxon>
    </lineage>
</organism>
<comment type="similarity">
    <text evidence="1">Belongs to the membrane fusion protein (MFP) (TC 8.A.1) family.</text>
</comment>
<evidence type="ECO:0000313" key="4">
    <source>
        <dbReference type="Proteomes" id="UP001139293"/>
    </source>
</evidence>
<name>A0A9X2CGP5_9GAMM</name>
<comment type="caution">
    <text evidence="3">The sequence shown here is derived from an EMBL/GenBank/DDBJ whole genome shotgun (WGS) entry which is preliminary data.</text>
</comment>
<gene>
    <name evidence="3" type="ORF">L2740_03750</name>
</gene>
<evidence type="ECO:0000256" key="1">
    <source>
        <dbReference type="ARBA" id="ARBA00009477"/>
    </source>
</evidence>
<dbReference type="SUPFAM" id="SSF111369">
    <property type="entry name" value="HlyD-like secretion proteins"/>
    <property type="match status" value="2"/>
</dbReference>
<evidence type="ECO:0000259" key="2">
    <source>
        <dbReference type="Pfam" id="PF25917"/>
    </source>
</evidence>
<evidence type="ECO:0000313" key="3">
    <source>
        <dbReference type="EMBL" id="MCL1137659.1"/>
    </source>
</evidence>
<dbReference type="Gene3D" id="2.40.30.170">
    <property type="match status" value="1"/>
</dbReference>
<dbReference type="Gene3D" id="2.40.50.100">
    <property type="match status" value="1"/>
</dbReference>
<dbReference type="AlphaFoldDB" id="A0A9X2CGP5"/>
<reference evidence="3" key="1">
    <citation type="submission" date="2022-01" db="EMBL/GenBank/DDBJ databases">
        <title>Whole genome-based taxonomy of the Shewanellaceae.</title>
        <authorList>
            <person name="Martin-Rodriguez A.J."/>
        </authorList>
    </citation>
    <scope>NUCLEOTIDE SEQUENCE</scope>
    <source>
        <strain evidence="3">KCTC 23973</strain>
    </source>
</reference>
<dbReference type="InterPro" id="IPR050393">
    <property type="entry name" value="MFP_Efflux_Pump"/>
</dbReference>
<dbReference type="EMBL" id="JAKILB010000002">
    <property type="protein sequence ID" value="MCL1137659.1"/>
    <property type="molecule type" value="Genomic_DNA"/>
</dbReference>
<dbReference type="Pfam" id="PF25917">
    <property type="entry name" value="BSH_RND"/>
    <property type="match status" value="1"/>
</dbReference>
<keyword evidence="4" id="KW-1185">Reference proteome</keyword>
<dbReference type="PANTHER" id="PTHR30367:SF6">
    <property type="entry name" value="SECRETION PROTEIN-RELATED"/>
    <property type="match status" value="1"/>
</dbReference>
<sequence>MQTAEHAFRRWMQSLIFLFVILVGYIVIADRFAPLTTESRVQGYVIQLASEVTGTVVAVQVDNNQQVSKGDKLFSIDKQKYQLAVEKAQLTLEQAFEQEQAMYAKVSAAKANVATSKAAFDNANSEYLRISQLAKRQLVSVSMLDNALADNNASRSSLDAAKQELLALKVQLGRAPGQSNGVLSAQNALKQAKLDLAHTQVFAPSDGVVTNLQLEVGSTANANMPLLTFIPTDSLWVAADFREKAVAKINKQSNGLVVFDAFPGEVFAFNVQSRDFGVAAAQQSPNGQLTQVEVNNRWVRDAQRVRINLASEHALPKPLFVGSRATVVLYPSENGLWGLLAKVQIHLVSLLHYIY</sequence>
<dbReference type="InterPro" id="IPR058625">
    <property type="entry name" value="MdtA-like_BSH"/>
</dbReference>
<accession>A0A9X2CGP5</accession>
<protein>
    <submittedName>
        <fullName evidence="3">HlyD family secretion protein</fullName>
    </submittedName>
</protein>
<dbReference type="Proteomes" id="UP001139293">
    <property type="component" value="Unassembled WGS sequence"/>
</dbReference>
<dbReference type="RefSeq" id="WP_248948780.1">
    <property type="nucleotide sequence ID" value="NZ_JAKILB010000002.1"/>
</dbReference>
<proteinExistence type="inferred from homology"/>